<gene>
    <name evidence="1" type="ORF">Osc7112_1833</name>
</gene>
<reference evidence="1 2" key="1">
    <citation type="submission" date="2012-05" db="EMBL/GenBank/DDBJ databases">
        <title>Finished chromosome of genome of Oscillatoria sp. PCC 7112.</title>
        <authorList>
            <consortium name="US DOE Joint Genome Institute"/>
            <person name="Gugger M."/>
            <person name="Coursin T."/>
            <person name="Rippka R."/>
            <person name="Tandeau De Marsac N."/>
            <person name="Huntemann M."/>
            <person name="Wei C.-L."/>
            <person name="Han J."/>
            <person name="Detter J.C."/>
            <person name="Han C."/>
            <person name="Tapia R."/>
            <person name="Davenport K."/>
            <person name="Daligault H."/>
            <person name="Erkkila T."/>
            <person name="Gu W."/>
            <person name="Munk A.C.C."/>
            <person name="Teshima H."/>
            <person name="Xu Y."/>
            <person name="Chain P."/>
            <person name="Chen A."/>
            <person name="Krypides N."/>
            <person name="Mavromatis K."/>
            <person name="Markowitz V."/>
            <person name="Szeto E."/>
            <person name="Ivanova N."/>
            <person name="Mikhailova N."/>
            <person name="Ovchinnikova G."/>
            <person name="Pagani I."/>
            <person name="Pati A."/>
            <person name="Goodwin L."/>
            <person name="Peters L."/>
            <person name="Pitluck S."/>
            <person name="Woyke T."/>
            <person name="Kerfeld C."/>
        </authorList>
    </citation>
    <scope>NUCLEOTIDE SEQUENCE [LARGE SCALE GENOMIC DNA]</scope>
    <source>
        <strain evidence="1 2">PCC 7112</strain>
    </source>
</reference>
<dbReference type="Proteomes" id="UP000010478">
    <property type="component" value="Chromosome"/>
</dbReference>
<accession>K9VEF2</accession>
<name>K9VEF2_9CYAN</name>
<dbReference type="HOGENOM" id="CLU_2667577_0_0_3"/>
<organism evidence="1 2">
    <name type="scientific">Phormidium nigroviride PCC 7112</name>
    <dbReference type="NCBI Taxonomy" id="179408"/>
    <lineage>
        <taxon>Bacteria</taxon>
        <taxon>Bacillati</taxon>
        <taxon>Cyanobacteriota</taxon>
        <taxon>Cyanophyceae</taxon>
        <taxon>Oscillatoriophycideae</taxon>
        <taxon>Oscillatoriales</taxon>
        <taxon>Oscillatoriaceae</taxon>
        <taxon>Phormidium</taxon>
    </lineage>
</organism>
<evidence type="ECO:0000313" key="2">
    <source>
        <dbReference type="Proteomes" id="UP000010478"/>
    </source>
</evidence>
<dbReference type="AlphaFoldDB" id="K9VEF2"/>
<protein>
    <submittedName>
        <fullName evidence="1">Uncharacterized protein</fullName>
    </submittedName>
</protein>
<dbReference type="EMBL" id="CP003614">
    <property type="protein sequence ID" value="AFZ06321.1"/>
    <property type="molecule type" value="Genomic_DNA"/>
</dbReference>
<proteinExistence type="predicted"/>
<dbReference type="KEGG" id="oni:Osc7112_1833"/>
<sequence length="75" mass="8274" precursor="true">MQKLLFGLTGKNLVNQPVMLSLPLVTILLHIGSCACDTKTVMYECYKNPLILLRIKFGLSGIVATTIDINCFNCI</sequence>
<keyword evidence="2" id="KW-1185">Reference proteome</keyword>
<evidence type="ECO:0000313" key="1">
    <source>
        <dbReference type="EMBL" id="AFZ06321.1"/>
    </source>
</evidence>